<dbReference type="AlphaFoldDB" id="A0A4U1GL13"/>
<proteinExistence type="predicted"/>
<reference evidence="2 4" key="1">
    <citation type="submission" date="2019-02" db="EMBL/GenBank/DDBJ databases">
        <title>Pedobacter sp. RP-3-8 sp. nov., isolated from Arctic soil.</title>
        <authorList>
            <person name="Dahal R.H."/>
        </authorList>
    </citation>
    <scope>NUCLEOTIDE SEQUENCE [LARGE SCALE GENOMIC DNA]</scope>
    <source>
        <strain evidence="2 4">RP-3-8</strain>
    </source>
</reference>
<gene>
    <name evidence="2" type="ORF">EZ444_03425</name>
    <name evidence="3" type="ORF">FBD94_00495</name>
</gene>
<keyword evidence="4" id="KW-1185">Reference proteome</keyword>
<feature type="transmembrane region" description="Helical" evidence="1">
    <location>
        <begin position="70"/>
        <end position="89"/>
    </location>
</feature>
<evidence type="ECO:0000313" key="2">
    <source>
        <dbReference type="EMBL" id="TCC98351.1"/>
    </source>
</evidence>
<dbReference type="RefSeq" id="WP_131607324.1">
    <property type="nucleotide sequence ID" value="NZ_SJSM01000002.1"/>
</dbReference>
<name>A0A4U1GL13_9SPHI</name>
<dbReference type="EMBL" id="SWDX01000001">
    <property type="protein sequence ID" value="TKC65075.1"/>
    <property type="molecule type" value="Genomic_DNA"/>
</dbReference>
<evidence type="ECO:0000313" key="5">
    <source>
        <dbReference type="Proteomes" id="UP000309594"/>
    </source>
</evidence>
<comment type="caution">
    <text evidence="3">The sequence shown here is derived from an EMBL/GenBank/DDBJ whole genome shotgun (WGS) entry which is preliminary data.</text>
</comment>
<accession>A0A4U1GL13</accession>
<keyword evidence="1" id="KW-0812">Transmembrane</keyword>
<organism evidence="3 5">
    <name type="scientific">Pedobacter hiemivivus</name>
    <dbReference type="NCBI Taxonomy" id="2530454"/>
    <lineage>
        <taxon>Bacteria</taxon>
        <taxon>Pseudomonadati</taxon>
        <taxon>Bacteroidota</taxon>
        <taxon>Sphingobacteriia</taxon>
        <taxon>Sphingobacteriales</taxon>
        <taxon>Sphingobacteriaceae</taxon>
        <taxon>Pedobacter</taxon>
    </lineage>
</organism>
<reference evidence="3 5" key="2">
    <citation type="submission" date="2019-04" db="EMBL/GenBank/DDBJ databases">
        <title>Pedobacter sp. RP-1-16 sp. nov., isolated from Arctic soil.</title>
        <authorList>
            <person name="Dahal R.H."/>
            <person name="Kim D.-U."/>
        </authorList>
    </citation>
    <scope>NUCLEOTIDE SEQUENCE [LARGE SCALE GENOMIC DNA]</scope>
    <source>
        <strain evidence="3 5">RP-1-16</strain>
    </source>
</reference>
<feature type="transmembrane region" description="Helical" evidence="1">
    <location>
        <begin position="14"/>
        <end position="35"/>
    </location>
</feature>
<evidence type="ECO:0000313" key="4">
    <source>
        <dbReference type="Proteomes" id="UP000291117"/>
    </source>
</evidence>
<dbReference type="Proteomes" id="UP000291117">
    <property type="component" value="Unassembled WGS sequence"/>
</dbReference>
<dbReference type="EMBL" id="SJSM01000002">
    <property type="protein sequence ID" value="TCC98351.1"/>
    <property type="molecule type" value="Genomic_DNA"/>
</dbReference>
<keyword evidence="1" id="KW-1133">Transmembrane helix</keyword>
<accession>A0A4R0NDA8</accession>
<feature type="transmembrane region" description="Helical" evidence="1">
    <location>
        <begin position="47"/>
        <end position="64"/>
    </location>
</feature>
<protein>
    <submittedName>
        <fullName evidence="3">Stationary phase survival protein SurE</fullName>
    </submittedName>
</protein>
<evidence type="ECO:0000256" key="1">
    <source>
        <dbReference type="SAM" id="Phobius"/>
    </source>
</evidence>
<evidence type="ECO:0000313" key="3">
    <source>
        <dbReference type="EMBL" id="TKC65075.1"/>
    </source>
</evidence>
<sequence>MTLGNRLAQIKDSVFTGLGIGLLIPGVLLAIVWYLMHKFAFLAKADLLLIGCIAVNAGLMHYFFKLNKDNIGRGIISATFLWAFAFFFYKITQ</sequence>
<dbReference type="Proteomes" id="UP000309594">
    <property type="component" value="Unassembled WGS sequence"/>
</dbReference>
<keyword evidence="1" id="KW-0472">Membrane</keyword>
<dbReference type="OrthoDB" id="797879at2"/>